<proteinExistence type="predicted"/>
<dbReference type="Proteomes" id="UP000247810">
    <property type="component" value="Unassembled WGS sequence"/>
</dbReference>
<dbReference type="SUPFAM" id="SSF51735">
    <property type="entry name" value="NAD(P)-binding Rossmann-fold domains"/>
    <property type="match status" value="1"/>
</dbReference>
<feature type="compositionally biased region" description="Low complexity" evidence="1">
    <location>
        <begin position="170"/>
        <end position="192"/>
    </location>
</feature>
<accession>A0A319CPP0</accession>
<feature type="region of interest" description="Disordered" evidence="1">
    <location>
        <begin position="168"/>
        <end position="211"/>
    </location>
</feature>
<dbReference type="Gene3D" id="3.40.50.20">
    <property type="match status" value="1"/>
</dbReference>
<dbReference type="AlphaFoldDB" id="A0A319CPP0"/>
<gene>
    <name evidence="2" type="ORF">BO71DRAFT_404728</name>
</gene>
<organism evidence="2 3">
    <name type="scientific">Aspergillus ellipticus CBS 707.79</name>
    <dbReference type="NCBI Taxonomy" id="1448320"/>
    <lineage>
        <taxon>Eukaryota</taxon>
        <taxon>Fungi</taxon>
        <taxon>Dikarya</taxon>
        <taxon>Ascomycota</taxon>
        <taxon>Pezizomycotina</taxon>
        <taxon>Eurotiomycetes</taxon>
        <taxon>Eurotiomycetidae</taxon>
        <taxon>Eurotiales</taxon>
        <taxon>Aspergillaceae</taxon>
        <taxon>Aspergillus</taxon>
        <taxon>Aspergillus subgen. Circumdati</taxon>
    </lineage>
</organism>
<dbReference type="OrthoDB" id="186626at2759"/>
<sequence length="391" mass="41639">MATPVPTLHRALTTLTKQQAQALQLTHDMLRIQVLMHLFRIAVSLALLPVDNTVLLAAYAAGYLPSTSTSPRPPPRRKPLIPKTVLITGINTPHGLTLARHFYAAGHRVIGACITSTTIPPGSSKSRVLSGYYRIPRTAYIPGLIDVVQREGVDLWIPCADEDLWDSHHNTNTNTNNHNNHNHTNSNNNGSSKNGGGSSSSSNSSSSNEAKGTIESRTNCKCISFDSDICGIFNNRDRFLAWAREKGFPVVEECEVVSRDAIHKILNRSRGKVFSVGRGDEGRVVLPKRTMSLTYSEVSEMKISRERPWVLVQESRLGDGAVCGSCGWVCGWGDGREAFAGGAGGGGAGGGVFGGVGGAAYEWGGGEWVEGCRGGDGGGDVHDTTDADAGG</sequence>
<protein>
    <recommendedName>
        <fullName evidence="4">NAD(P)-binding protein</fullName>
    </recommendedName>
</protein>
<evidence type="ECO:0000256" key="1">
    <source>
        <dbReference type="SAM" id="MobiDB-lite"/>
    </source>
</evidence>
<dbReference type="VEuPathDB" id="FungiDB:BO71DRAFT_404728"/>
<dbReference type="EMBL" id="KZ826283">
    <property type="protein sequence ID" value="PYH87355.1"/>
    <property type="molecule type" value="Genomic_DNA"/>
</dbReference>
<evidence type="ECO:0000313" key="3">
    <source>
        <dbReference type="Proteomes" id="UP000247810"/>
    </source>
</evidence>
<name>A0A319CPP0_9EURO</name>
<reference evidence="2 3" key="1">
    <citation type="submission" date="2018-02" db="EMBL/GenBank/DDBJ databases">
        <title>The genomes of Aspergillus section Nigri reveals drivers in fungal speciation.</title>
        <authorList>
            <consortium name="DOE Joint Genome Institute"/>
            <person name="Vesth T.C."/>
            <person name="Nybo J."/>
            <person name="Theobald S."/>
            <person name="Brandl J."/>
            <person name="Frisvad J.C."/>
            <person name="Nielsen K.F."/>
            <person name="Lyhne E.K."/>
            <person name="Kogle M.E."/>
            <person name="Kuo A."/>
            <person name="Riley R."/>
            <person name="Clum A."/>
            <person name="Nolan M."/>
            <person name="Lipzen A."/>
            <person name="Salamov A."/>
            <person name="Henrissat B."/>
            <person name="Wiebenga A."/>
            <person name="De vries R.P."/>
            <person name="Grigoriev I.V."/>
            <person name="Mortensen U.H."/>
            <person name="Andersen M.R."/>
            <person name="Baker S.E."/>
        </authorList>
    </citation>
    <scope>NUCLEOTIDE SEQUENCE [LARGE SCALE GENOMIC DNA]</scope>
    <source>
        <strain evidence="2 3">CBS 707.79</strain>
    </source>
</reference>
<evidence type="ECO:0008006" key="4">
    <source>
        <dbReference type="Google" id="ProtNLM"/>
    </source>
</evidence>
<dbReference type="InterPro" id="IPR036291">
    <property type="entry name" value="NAD(P)-bd_dom_sf"/>
</dbReference>
<keyword evidence="3" id="KW-1185">Reference proteome</keyword>
<feature type="compositionally biased region" description="Low complexity" evidence="1">
    <location>
        <begin position="199"/>
        <end position="208"/>
    </location>
</feature>
<evidence type="ECO:0000313" key="2">
    <source>
        <dbReference type="EMBL" id="PYH87355.1"/>
    </source>
</evidence>